<proteinExistence type="predicted"/>
<sequence>MMSCERFKPFAYFWRSSLLKRYQVPCCDNFSLSEETY</sequence>
<reference evidence="1 2" key="1">
    <citation type="submission" date="2018-06" db="EMBL/GenBank/DDBJ databases">
        <authorList>
            <consortium name="Pathogen Informatics"/>
            <person name="Doyle S."/>
        </authorList>
    </citation>
    <scope>NUCLEOTIDE SEQUENCE [LARGE SCALE GENOMIC DNA]</scope>
    <source>
        <strain evidence="1 2">NCTC12120</strain>
    </source>
</reference>
<protein>
    <submittedName>
        <fullName evidence="1">Uncharacterized protein</fullName>
    </submittedName>
</protein>
<dbReference type="Proteomes" id="UP000251197">
    <property type="component" value="Unassembled WGS sequence"/>
</dbReference>
<organism evidence="1 2">
    <name type="scientific">Cedecea neteri</name>
    <dbReference type="NCBI Taxonomy" id="158822"/>
    <lineage>
        <taxon>Bacteria</taxon>
        <taxon>Pseudomonadati</taxon>
        <taxon>Pseudomonadota</taxon>
        <taxon>Gammaproteobacteria</taxon>
        <taxon>Enterobacterales</taxon>
        <taxon>Enterobacteriaceae</taxon>
        <taxon>Cedecea</taxon>
    </lineage>
</organism>
<evidence type="ECO:0000313" key="2">
    <source>
        <dbReference type="Proteomes" id="UP000251197"/>
    </source>
</evidence>
<dbReference type="EMBL" id="UAVU01000009">
    <property type="protein sequence ID" value="SQC92362.1"/>
    <property type="molecule type" value="Genomic_DNA"/>
</dbReference>
<dbReference type="AlphaFoldDB" id="A0A2X3IJ56"/>
<evidence type="ECO:0000313" key="1">
    <source>
        <dbReference type="EMBL" id="SQC92362.1"/>
    </source>
</evidence>
<name>A0A2X3IJ56_9ENTR</name>
<gene>
    <name evidence="1" type="ORF">NCTC12120_05556</name>
</gene>
<accession>A0A2X3IJ56</accession>